<dbReference type="EC" id="2.1.1.13" evidence="6"/>
<keyword evidence="25" id="KW-1185">Reference proteome</keyword>
<dbReference type="InterPro" id="IPR036594">
    <property type="entry name" value="Meth_synthase_dom"/>
</dbReference>
<dbReference type="InterPro" id="IPR003726">
    <property type="entry name" value="HCY_dom"/>
</dbReference>
<keyword evidence="11 19" id="KW-0808">Transferase</keyword>
<dbReference type="KEGG" id="ceu:A7L45_06895"/>
<comment type="function">
    <text evidence="17">Catalyzes the transfer of a methyl group from methyl-cobalamin to homocysteine, yielding enzyme-bound cob(I)alamin and methionine. Subsequently, remethylates the cofactor using methyltetrahydrofolate.</text>
</comment>
<feature type="domain" description="B12-binding N-terminal" evidence="23">
    <location>
        <begin position="576"/>
        <end position="669"/>
    </location>
</feature>
<dbReference type="SUPFAM" id="SSF47644">
    <property type="entry name" value="Methionine synthase domain"/>
    <property type="match status" value="1"/>
</dbReference>
<evidence type="ECO:0000256" key="1">
    <source>
        <dbReference type="ARBA" id="ARBA00001700"/>
    </source>
</evidence>
<evidence type="ECO:0000256" key="10">
    <source>
        <dbReference type="ARBA" id="ARBA00022628"/>
    </source>
</evidence>
<dbReference type="PANTHER" id="PTHR45833">
    <property type="entry name" value="METHIONINE SYNTHASE"/>
    <property type="match status" value="1"/>
</dbReference>
<evidence type="ECO:0000259" key="20">
    <source>
        <dbReference type="PROSITE" id="PS50970"/>
    </source>
</evidence>
<dbReference type="SUPFAM" id="SSF82282">
    <property type="entry name" value="Homocysteine S-methyltransferase"/>
    <property type="match status" value="1"/>
</dbReference>
<feature type="binding site" evidence="19">
    <location>
        <position position="205"/>
    </location>
    <ligand>
        <name>Zn(2+)</name>
        <dbReference type="ChEBI" id="CHEBI:29105"/>
    </ligand>
</feature>
<keyword evidence="16" id="KW-0170">Cobalt</keyword>
<keyword evidence="15" id="KW-0486">Methionine biosynthesis</keyword>
<comment type="similarity">
    <text evidence="5">Belongs to the vitamin-B12 dependent methionine synthase family.</text>
</comment>
<evidence type="ECO:0000256" key="5">
    <source>
        <dbReference type="ARBA" id="ARBA00010398"/>
    </source>
</evidence>
<evidence type="ECO:0000256" key="12">
    <source>
        <dbReference type="ARBA" id="ARBA00022691"/>
    </source>
</evidence>
<evidence type="ECO:0000256" key="9">
    <source>
        <dbReference type="ARBA" id="ARBA00022605"/>
    </source>
</evidence>
<dbReference type="PIRSF" id="PIRSF037472">
    <property type="entry name" value="DHPS_mtfrase"/>
    <property type="match status" value="1"/>
</dbReference>
<dbReference type="Proteomes" id="UP000182569">
    <property type="component" value="Chromosome"/>
</dbReference>
<dbReference type="InterPro" id="IPR036724">
    <property type="entry name" value="Cobalamin-bd_sf"/>
</dbReference>
<evidence type="ECO:0000256" key="15">
    <source>
        <dbReference type="ARBA" id="ARBA00023167"/>
    </source>
</evidence>
<reference evidence="25" key="1">
    <citation type="journal article" date="2016" name="Front. Microbiol.">
        <title>Complete Genome Sequence of Clostridium estertheticum DSM 8809, a Microbe Identified in Spoiled Vacuum Packed Beef.</title>
        <authorList>
            <person name="Yu Z."/>
            <person name="Gunn L."/>
            <person name="Brennan E."/>
            <person name="Reid R."/>
            <person name="Wall P.G."/>
            <person name="Gaora O.P."/>
            <person name="Hurley D."/>
            <person name="Bolton D."/>
            <person name="Fanning S."/>
        </authorList>
    </citation>
    <scope>NUCLEOTIDE SEQUENCE [LARGE SCALE GENOMIC DNA]</scope>
    <source>
        <strain evidence="25">DSM 8809</strain>
    </source>
</reference>
<proteinExistence type="inferred from homology"/>
<dbReference type="Pfam" id="PF02574">
    <property type="entry name" value="S-methyl_trans"/>
    <property type="match status" value="1"/>
</dbReference>
<evidence type="ECO:0000256" key="16">
    <source>
        <dbReference type="ARBA" id="ARBA00023285"/>
    </source>
</evidence>
<dbReference type="InterPro" id="IPR000489">
    <property type="entry name" value="Pterin-binding_dom"/>
</dbReference>
<keyword evidence="13 19" id="KW-0479">Metal-binding</keyword>
<dbReference type="STRING" id="1552.A7L45_06895"/>
<dbReference type="PROSITE" id="PS50972">
    <property type="entry name" value="PTERIN_BINDING"/>
    <property type="match status" value="1"/>
</dbReference>
<dbReference type="InterPro" id="IPR003759">
    <property type="entry name" value="Cbl-bd_cap"/>
</dbReference>
<dbReference type="NCBIfam" id="NF005719">
    <property type="entry name" value="PRK07535.1"/>
    <property type="match status" value="1"/>
</dbReference>
<dbReference type="Gene3D" id="1.10.1240.10">
    <property type="entry name" value="Methionine synthase domain"/>
    <property type="match status" value="1"/>
</dbReference>
<dbReference type="OrthoDB" id="9803687at2"/>
<keyword evidence="8 19" id="KW-0489">Methyltransferase</keyword>
<dbReference type="AlphaFoldDB" id="A0A1J0GFR3"/>
<organism evidence="24 25">
    <name type="scientific">Clostridium estertheticum subsp. estertheticum</name>
    <dbReference type="NCBI Taxonomy" id="1552"/>
    <lineage>
        <taxon>Bacteria</taxon>
        <taxon>Bacillati</taxon>
        <taxon>Bacillota</taxon>
        <taxon>Clostridia</taxon>
        <taxon>Eubacteriales</taxon>
        <taxon>Clostridiaceae</taxon>
        <taxon>Clostridium</taxon>
    </lineage>
</organism>
<dbReference type="PANTHER" id="PTHR45833:SF1">
    <property type="entry name" value="METHIONINE SYNTHASE"/>
    <property type="match status" value="1"/>
</dbReference>
<evidence type="ECO:0000256" key="8">
    <source>
        <dbReference type="ARBA" id="ARBA00022603"/>
    </source>
</evidence>
<evidence type="ECO:0000313" key="25">
    <source>
        <dbReference type="Proteomes" id="UP000182569"/>
    </source>
</evidence>
<comment type="cofactor">
    <cofactor evidence="2 19">
        <name>Zn(2+)</name>
        <dbReference type="ChEBI" id="CHEBI:29105"/>
    </cofactor>
</comment>
<evidence type="ECO:0000256" key="11">
    <source>
        <dbReference type="ARBA" id="ARBA00022679"/>
    </source>
</evidence>
<comment type="catalytic activity">
    <reaction evidence="1">
        <text>(6S)-5-methyl-5,6,7,8-tetrahydrofolate + L-homocysteine = (6S)-5,6,7,8-tetrahydrofolate + L-methionine</text>
        <dbReference type="Rhea" id="RHEA:11172"/>
        <dbReference type="ChEBI" id="CHEBI:18608"/>
        <dbReference type="ChEBI" id="CHEBI:57453"/>
        <dbReference type="ChEBI" id="CHEBI:57844"/>
        <dbReference type="ChEBI" id="CHEBI:58199"/>
        <dbReference type="EC" id="2.1.1.13"/>
    </reaction>
</comment>
<dbReference type="GO" id="GO:0050667">
    <property type="term" value="P:homocysteine metabolic process"/>
    <property type="evidence" value="ECO:0007669"/>
    <property type="project" value="TreeGrafter"/>
</dbReference>
<gene>
    <name evidence="24" type="ORF">A7L45_06895</name>
</gene>
<dbReference type="Pfam" id="PF02310">
    <property type="entry name" value="B12-binding"/>
    <property type="match status" value="1"/>
</dbReference>
<dbReference type="Gene3D" id="3.40.50.280">
    <property type="entry name" value="Cobalamin-binding domain"/>
    <property type="match status" value="1"/>
</dbReference>
<evidence type="ECO:0000256" key="14">
    <source>
        <dbReference type="ARBA" id="ARBA00022833"/>
    </source>
</evidence>
<feature type="domain" description="Hcy-binding" evidence="20">
    <location>
        <begin position="3"/>
        <end position="285"/>
    </location>
</feature>
<keyword evidence="10" id="KW-0846">Cobalamin</keyword>
<comment type="cofactor">
    <cofactor evidence="3">
        <name>methylcob(III)alamin</name>
        <dbReference type="ChEBI" id="CHEBI:28115"/>
    </cofactor>
</comment>
<dbReference type="GO" id="GO:0046872">
    <property type="term" value="F:metal ion binding"/>
    <property type="evidence" value="ECO:0007669"/>
    <property type="project" value="UniProtKB-KW"/>
</dbReference>
<dbReference type="SUPFAM" id="SSF52242">
    <property type="entry name" value="Cobalamin (vitamin B12)-binding domain"/>
    <property type="match status" value="1"/>
</dbReference>
<dbReference type="PROSITE" id="PS51332">
    <property type="entry name" value="B12_BINDING"/>
    <property type="match status" value="1"/>
</dbReference>
<evidence type="ECO:0000259" key="22">
    <source>
        <dbReference type="PROSITE" id="PS51332"/>
    </source>
</evidence>
<dbReference type="RefSeq" id="WP_071612110.1">
    <property type="nucleotide sequence ID" value="NZ_CP015756.1"/>
</dbReference>
<dbReference type="GO" id="GO:0046653">
    <property type="term" value="P:tetrahydrofolate metabolic process"/>
    <property type="evidence" value="ECO:0007669"/>
    <property type="project" value="TreeGrafter"/>
</dbReference>
<dbReference type="GO" id="GO:0005829">
    <property type="term" value="C:cytosol"/>
    <property type="evidence" value="ECO:0007669"/>
    <property type="project" value="TreeGrafter"/>
</dbReference>
<evidence type="ECO:0000256" key="4">
    <source>
        <dbReference type="ARBA" id="ARBA00005178"/>
    </source>
</evidence>
<evidence type="ECO:0000256" key="6">
    <source>
        <dbReference type="ARBA" id="ARBA00012032"/>
    </source>
</evidence>
<evidence type="ECO:0000256" key="13">
    <source>
        <dbReference type="ARBA" id="ARBA00022723"/>
    </source>
</evidence>
<evidence type="ECO:0000256" key="18">
    <source>
        <dbReference type="ARBA" id="ARBA00031040"/>
    </source>
</evidence>
<protein>
    <recommendedName>
        <fullName evidence="7">Methionine synthase</fullName>
        <ecNumber evidence="6">2.1.1.13</ecNumber>
    </recommendedName>
    <alternativeName>
        <fullName evidence="18">5-methyltetrahydrofolate--homocysteine methyltransferase</fullName>
    </alternativeName>
</protein>
<dbReference type="InterPro" id="IPR011005">
    <property type="entry name" value="Dihydropteroate_synth-like_sf"/>
</dbReference>
<accession>A0A1J0GFR3</accession>
<dbReference type="Pfam" id="PF00809">
    <property type="entry name" value="Pterin_bind"/>
    <property type="match status" value="1"/>
</dbReference>
<feature type="domain" description="Pterin-binding" evidence="21">
    <location>
        <begin position="314"/>
        <end position="572"/>
    </location>
</feature>
<evidence type="ECO:0000256" key="17">
    <source>
        <dbReference type="ARBA" id="ARBA00025552"/>
    </source>
</evidence>
<dbReference type="InterPro" id="IPR006158">
    <property type="entry name" value="Cobalamin-bd"/>
</dbReference>
<keyword evidence="14 19" id="KW-0862">Zinc</keyword>
<dbReference type="PROSITE" id="PS51337">
    <property type="entry name" value="B12_BINDING_NTER"/>
    <property type="match status" value="1"/>
</dbReference>
<dbReference type="GO" id="GO:0031419">
    <property type="term" value="F:cobalamin binding"/>
    <property type="evidence" value="ECO:0007669"/>
    <property type="project" value="UniProtKB-KW"/>
</dbReference>
<dbReference type="Gene3D" id="3.20.20.330">
    <property type="entry name" value="Homocysteine-binding-like domain"/>
    <property type="match status" value="1"/>
</dbReference>
<name>A0A1J0GFR3_9CLOT</name>
<dbReference type="SUPFAM" id="SSF51717">
    <property type="entry name" value="Dihydropteroate synthetase-like"/>
    <property type="match status" value="1"/>
</dbReference>
<dbReference type="UniPathway" id="UPA00051">
    <property type="reaction ID" value="UER00081"/>
</dbReference>
<evidence type="ECO:0000259" key="23">
    <source>
        <dbReference type="PROSITE" id="PS51337"/>
    </source>
</evidence>
<dbReference type="InterPro" id="IPR050554">
    <property type="entry name" value="Met_Synthase/Corrinoid"/>
</dbReference>
<feature type="binding site" evidence="19">
    <location>
        <position position="271"/>
    </location>
    <ligand>
        <name>Zn(2+)</name>
        <dbReference type="ChEBI" id="CHEBI:29105"/>
    </ligand>
</feature>
<evidence type="ECO:0000313" key="24">
    <source>
        <dbReference type="EMBL" id="APC39816.1"/>
    </source>
</evidence>
<dbReference type="InterPro" id="IPR017215">
    <property type="entry name" value="MetH_bac"/>
</dbReference>
<feature type="domain" description="B12-binding" evidence="22">
    <location>
        <begin position="671"/>
        <end position="793"/>
    </location>
</feature>
<keyword evidence="12" id="KW-0949">S-adenosyl-L-methionine</keyword>
<evidence type="ECO:0000256" key="19">
    <source>
        <dbReference type="PROSITE-ProRule" id="PRU00333"/>
    </source>
</evidence>
<evidence type="ECO:0000256" key="7">
    <source>
        <dbReference type="ARBA" id="ARBA00013998"/>
    </source>
</evidence>
<evidence type="ECO:0000256" key="3">
    <source>
        <dbReference type="ARBA" id="ARBA00001956"/>
    </source>
</evidence>
<evidence type="ECO:0000256" key="2">
    <source>
        <dbReference type="ARBA" id="ARBA00001947"/>
    </source>
</evidence>
<dbReference type="GO" id="GO:0008705">
    <property type="term" value="F:methionine synthase activity"/>
    <property type="evidence" value="ECO:0007669"/>
    <property type="project" value="UniProtKB-EC"/>
</dbReference>
<evidence type="ECO:0000259" key="21">
    <source>
        <dbReference type="PROSITE" id="PS50972"/>
    </source>
</evidence>
<dbReference type="SMART" id="SM01018">
    <property type="entry name" value="B12-binding_2"/>
    <property type="match status" value="1"/>
</dbReference>
<dbReference type="EMBL" id="CP015756">
    <property type="protein sequence ID" value="APC39816.1"/>
    <property type="molecule type" value="Genomic_DNA"/>
</dbReference>
<keyword evidence="9" id="KW-0028">Amino-acid biosynthesis</keyword>
<dbReference type="Pfam" id="PF02607">
    <property type="entry name" value="B12-binding_2"/>
    <property type="match status" value="1"/>
</dbReference>
<dbReference type="Gene3D" id="3.20.20.20">
    <property type="entry name" value="Dihydropteroate synthase-like"/>
    <property type="match status" value="1"/>
</dbReference>
<dbReference type="PROSITE" id="PS50970">
    <property type="entry name" value="HCY"/>
    <property type="match status" value="1"/>
</dbReference>
<feature type="binding site" evidence="19">
    <location>
        <position position="270"/>
    </location>
    <ligand>
        <name>Zn(2+)</name>
        <dbReference type="ChEBI" id="CHEBI:29105"/>
    </ligand>
</feature>
<sequence length="793" mass="86677">MVDVVNKKINFNDFLLFDGAMGTMLQKYGIKRGELPESYNVLHPEIIEKIHLEYLGVGSDVITTNTFGANRYKLKNTLYSVEDIVGSAVRIARSAAKDKLVALDIGPIGQLMEPLGTLSFNDAYDTFAEQIIIGAREGADIIIIETMSDIYEAKAAILAAKENSSLPVICTMSYQDNGRTLTGTDPITMVNVIQSLGVDALGVNCSLGPNEMLPIITEILKYSSIPVIVQPNAGLPKLKNGEAFYDVNAHEFAQYAKIMAEMGVTILGGCCGTTSQHIKDISDMLKDLKPVKHDVKKFTAVSSPSLTVVLGEDIRVIGERINPTGKKKLKEALKNNNLDYILQEGINQRDAGADILDVNVGLPEIDELAVMVETIKELQSIVNLPLQIDSVRPDVIEAAVRIYNGKPLINSVNGKDETMESVFPIVKKYGACVIGLTIDEDGIPSTAEGRLKVAQKIVKRAAEYGIDKSDIIIDCLVLTASAQQSEVKETIRAVQLVKNTLGVKTTLGVSNVSFGLPRRGILNRTFLAAALTAGLDAPILNPLSEDMMSTINAFNVLWNNDIASKKYIDIYSTYEGKQTSKEITTNKDLKSIIIDGMKEEASKITKELLKTMTEMEVVNNYLIPSLDIVGQKYESGEIFLPQLLQSADTVKKSFQIIKERMMASTEKKISKGTIVLATVRGDIHDIGKNIVKILLENYGFDVIDLGKDVHEDVVVDAVRNGNIKLVGLSALMTTTVRSMGETIKALRDNNLDCTVLVGGAVLNEEYAKMIGADYYAKDATQTVKFARKLFECE</sequence>
<dbReference type="GO" id="GO:0032259">
    <property type="term" value="P:methylation"/>
    <property type="evidence" value="ECO:0007669"/>
    <property type="project" value="UniProtKB-KW"/>
</dbReference>
<comment type="pathway">
    <text evidence="4">Amino-acid biosynthesis; L-methionine biosynthesis via de novo pathway; L-methionine from L-homocysteine (MetH route): step 1/1.</text>
</comment>
<dbReference type="InterPro" id="IPR036589">
    <property type="entry name" value="HCY_dom_sf"/>
</dbReference>